<evidence type="ECO:0000256" key="5">
    <source>
        <dbReference type="ARBA" id="ARBA00022989"/>
    </source>
</evidence>
<evidence type="ECO:0000256" key="7">
    <source>
        <dbReference type="SAM" id="MobiDB-lite"/>
    </source>
</evidence>
<feature type="region of interest" description="Disordered" evidence="7">
    <location>
        <begin position="1"/>
        <end position="72"/>
    </location>
</feature>
<keyword evidence="4" id="KW-0256">Endoplasmic reticulum</keyword>
<comment type="caution">
    <text evidence="9">The sequence shown here is derived from an EMBL/GenBank/DDBJ whole genome shotgun (WGS) entry which is preliminary data.</text>
</comment>
<dbReference type="InterPro" id="IPR025929">
    <property type="entry name" value="INSIG_fam"/>
</dbReference>
<evidence type="ECO:0000256" key="4">
    <source>
        <dbReference type="ARBA" id="ARBA00022824"/>
    </source>
</evidence>
<dbReference type="PANTHER" id="PTHR15301:SF3">
    <property type="entry name" value="PROTEIN NSG1-RELATED"/>
    <property type="match status" value="1"/>
</dbReference>
<dbReference type="GO" id="GO:0005789">
    <property type="term" value="C:endoplasmic reticulum membrane"/>
    <property type="evidence" value="ECO:0007669"/>
    <property type="project" value="UniProtKB-SubCell"/>
</dbReference>
<keyword evidence="6 8" id="KW-0472">Membrane</keyword>
<accession>A0A8H7MDQ2</accession>
<evidence type="ECO:0000256" key="6">
    <source>
        <dbReference type="ARBA" id="ARBA00023136"/>
    </source>
</evidence>
<evidence type="ECO:0000256" key="8">
    <source>
        <dbReference type="SAM" id="Phobius"/>
    </source>
</evidence>
<proteinExistence type="inferred from homology"/>
<dbReference type="EMBL" id="RZGK01000018">
    <property type="protein sequence ID" value="KAF9692334.1"/>
    <property type="molecule type" value="Genomic_DNA"/>
</dbReference>
<feature type="transmembrane region" description="Helical" evidence="8">
    <location>
        <begin position="329"/>
        <end position="346"/>
    </location>
</feature>
<feature type="compositionally biased region" description="Polar residues" evidence="7">
    <location>
        <begin position="38"/>
        <end position="49"/>
    </location>
</feature>
<feature type="compositionally biased region" description="Polar residues" evidence="7">
    <location>
        <begin position="56"/>
        <end position="72"/>
    </location>
</feature>
<organism evidence="9 10">
    <name type="scientific">Ascochyta lentis</name>
    <dbReference type="NCBI Taxonomy" id="205686"/>
    <lineage>
        <taxon>Eukaryota</taxon>
        <taxon>Fungi</taxon>
        <taxon>Dikarya</taxon>
        <taxon>Ascomycota</taxon>
        <taxon>Pezizomycotina</taxon>
        <taxon>Dothideomycetes</taxon>
        <taxon>Pleosporomycetidae</taxon>
        <taxon>Pleosporales</taxon>
        <taxon>Pleosporineae</taxon>
        <taxon>Didymellaceae</taxon>
        <taxon>Ascochyta</taxon>
    </lineage>
</organism>
<feature type="region of interest" description="Disordered" evidence="7">
    <location>
        <begin position="138"/>
        <end position="201"/>
    </location>
</feature>
<reference evidence="9" key="1">
    <citation type="submission" date="2018-12" db="EMBL/GenBank/DDBJ databases">
        <authorList>
            <person name="Syme R.A."/>
            <person name="Farfan-Caceres L."/>
            <person name="Lichtenzveig J."/>
        </authorList>
    </citation>
    <scope>NUCLEOTIDE SEQUENCE</scope>
    <source>
        <strain evidence="9">Al4</strain>
    </source>
</reference>
<feature type="compositionally biased region" description="Polar residues" evidence="7">
    <location>
        <begin position="1"/>
        <end position="12"/>
    </location>
</feature>
<protein>
    <submittedName>
        <fullName evidence="9">Uncharacterized protein</fullName>
    </submittedName>
</protein>
<feature type="transmembrane region" description="Helical" evidence="8">
    <location>
        <begin position="209"/>
        <end position="233"/>
    </location>
</feature>
<feature type="region of interest" description="Disordered" evidence="7">
    <location>
        <begin position="89"/>
        <end position="113"/>
    </location>
</feature>
<dbReference type="OrthoDB" id="205546at2759"/>
<keyword evidence="5 8" id="KW-1133">Transmembrane helix</keyword>
<evidence type="ECO:0000313" key="9">
    <source>
        <dbReference type="EMBL" id="KAF9692334.1"/>
    </source>
</evidence>
<feature type="transmembrane region" description="Helical" evidence="8">
    <location>
        <begin position="353"/>
        <end position="370"/>
    </location>
</feature>
<keyword evidence="3 8" id="KW-0812">Transmembrane</keyword>
<comment type="subcellular location">
    <subcellularLocation>
        <location evidence="1">Endoplasmic reticulum membrane</location>
        <topology evidence="1">Multi-pass membrane protein</topology>
    </subcellularLocation>
</comment>
<evidence type="ECO:0000256" key="3">
    <source>
        <dbReference type="ARBA" id="ARBA00022692"/>
    </source>
</evidence>
<sequence length="441" mass="47561">MAEESSQLHSPAQQPPPHLYRPIPRRTLDSYPLCDSAESCSHSASHVQPQSPPASHVQQQQSPPASNLQNSRSSDFLAQLNARLLRTYHSRTDDAPDSPVDGSGSARLPRQNKSFLNMNSSTLFGIYDDLGATTNGAQSVADTPWGTGAETPGHTAMGWNGGLYEGSTGGADAGLSMKKSRRASDHSKHQAERRRSSSTRRSRSGVAKYAILLSKLAALFTFGILYGLIVSHLHDTRQLAAVHVAGVDRESCLYITIWGCAGVALGSLLPYIDLLWRQHHPPSETSEIAQDDKDAETPLSEQINDVVRSVAAFVGVAFAIRRLPWQSTLQLTLTLALVNPALWYILDRSKPGLTFSLLVTSVLTSLIFLSNPTALSSPSTPHPANATAVPAGREKDWVGASWLGYDALAVVTWVGSVLFCSCICFGSIGRRLGVLDGGWKR</sequence>
<feature type="compositionally biased region" description="Basic and acidic residues" evidence="7">
    <location>
        <begin position="182"/>
        <end position="195"/>
    </location>
</feature>
<dbReference type="PANTHER" id="PTHR15301">
    <property type="entry name" value="INSULIN-INDUCED GENE 1"/>
    <property type="match status" value="1"/>
</dbReference>
<feature type="compositionally biased region" description="Gly residues" evidence="7">
    <location>
        <begin position="159"/>
        <end position="172"/>
    </location>
</feature>
<comment type="similarity">
    <text evidence="2">Belongs to the INSIG family.</text>
</comment>
<reference evidence="9" key="2">
    <citation type="submission" date="2020-09" db="EMBL/GenBank/DDBJ databases">
        <title>Reference genome assembly for Australian Ascochyta lentis isolate Al4.</title>
        <authorList>
            <person name="Lee R.C."/>
            <person name="Farfan-Caceres L.M."/>
            <person name="Debler J.W."/>
            <person name="Williams A.H."/>
            <person name="Henares B.M."/>
        </authorList>
    </citation>
    <scope>NUCLEOTIDE SEQUENCE</scope>
    <source>
        <strain evidence="9">Al4</strain>
    </source>
</reference>
<evidence type="ECO:0000256" key="1">
    <source>
        <dbReference type="ARBA" id="ARBA00004477"/>
    </source>
</evidence>
<gene>
    <name evidence="9" type="ORF">EKO04_009741</name>
</gene>
<feature type="transmembrane region" description="Helical" evidence="8">
    <location>
        <begin position="407"/>
        <end position="428"/>
    </location>
</feature>
<dbReference type="Proteomes" id="UP000651452">
    <property type="component" value="Unassembled WGS sequence"/>
</dbReference>
<evidence type="ECO:0000313" key="10">
    <source>
        <dbReference type="Proteomes" id="UP000651452"/>
    </source>
</evidence>
<dbReference type="Pfam" id="PF07281">
    <property type="entry name" value="INSIG"/>
    <property type="match status" value="1"/>
</dbReference>
<name>A0A8H7MDQ2_9PLEO</name>
<feature type="transmembrane region" description="Helical" evidence="8">
    <location>
        <begin position="253"/>
        <end position="272"/>
    </location>
</feature>
<keyword evidence="10" id="KW-1185">Reference proteome</keyword>
<dbReference type="GO" id="GO:0016126">
    <property type="term" value="P:sterol biosynthetic process"/>
    <property type="evidence" value="ECO:0007669"/>
    <property type="project" value="TreeGrafter"/>
</dbReference>
<dbReference type="AlphaFoldDB" id="A0A8H7MDQ2"/>
<evidence type="ECO:0000256" key="2">
    <source>
        <dbReference type="ARBA" id="ARBA00007475"/>
    </source>
</evidence>